<comment type="caution">
    <text evidence="5">The sequence shown here is derived from an EMBL/GenBank/DDBJ whole genome shotgun (WGS) entry which is preliminary data.</text>
</comment>
<dbReference type="SUPFAM" id="SSF52540">
    <property type="entry name" value="P-loop containing nucleoside triphosphate hydrolases"/>
    <property type="match status" value="1"/>
</dbReference>
<evidence type="ECO:0000256" key="4">
    <source>
        <dbReference type="ARBA" id="ARBA00044157"/>
    </source>
</evidence>
<dbReference type="GO" id="GO:0004140">
    <property type="term" value="F:dephospho-CoA kinase activity"/>
    <property type="evidence" value="ECO:0007669"/>
    <property type="project" value="InterPro"/>
</dbReference>
<proteinExistence type="inferred from homology"/>
<dbReference type="InterPro" id="IPR001977">
    <property type="entry name" value="Depp_CoAkinase"/>
</dbReference>
<dbReference type="FunFam" id="3.40.50.300:FF:000485">
    <property type="entry name" value="Dephospho-CoA kinase CAB5"/>
    <property type="match status" value="1"/>
</dbReference>
<evidence type="ECO:0000256" key="2">
    <source>
        <dbReference type="ARBA" id="ARBA00022741"/>
    </source>
</evidence>
<keyword evidence="3" id="KW-0067">ATP-binding</keyword>
<evidence type="ECO:0000256" key="1">
    <source>
        <dbReference type="ARBA" id="ARBA00009018"/>
    </source>
</evidence>
<keyword evidence="6" id="KW-1185">Reference proteome</keyword>
<evidence type="ECO:0000313" key="5">
    <source>
        <dbReference type="EMBL" id="CAH1789521.1"/>
    </source>
</evidence>
<dbReference type="InterPro" id="IPR027417">
    <property type="entry name" value="P-loop_NTPase"/>
</dbReference>
<dbReference type="Pfam" id="PF01121">
    <property type="entry name" value="CoaE"/>
    <property type="match status" value="1"/>
</dbReference>
<dbReference type="EMBL" id="CAIIXF020000007">
    <property type="protein sequence ID" value="CAH1789521.1"/>
    <property type="molecule type" value="Genomic_DNA"/>
</dbReference>
<dbReference type="GO" id="GO:0005737">
    <property type="term" value="C:cytoplasm"/>
    <property type="evidence" value="ECO:0007669"/>
    <property type="project" value="UniProtKB-ARBA"/>
</dbReference>
<reference evidence="5" key="1">
    <citation type="submission" date="2022-03" db="EMBL/GenBank/DDBJ databases">
        <authorList>
            <person name="Martin C."/>
        </authorList>
    </citation>
    <scope>NUCLEOTIDE SEQUENCE</scope>
</reference>
<dbReference type="OrthoDB" id="247245at2759"/>
<name>A0A8J1XPJ9_OWEFU</name>
<dbReference type="CDD" id="cd02022">
    <property type="entry name" value="DPCK"/>
    <property type="match status" value="1"/>
</dbReference>
<dbReference type="AlphaFoldDB" id="A0A8J1XPJ9"/>
<dbReference type="PANTHER" id="PTHR10695">
    <property type="entry name" value="DEPHOSPHO-COA KINASE-RELATED"/>
    <property type="match status" value="1"/>
</dbReference>
<sequence length="229" mass="26041">MYLIGLTGGIASGKSTVSKRLAEFGCPIIDADLIAREVVEPGKPAWRKIKETFGADVFFPDGQLDRKQLGEIVFSDENKRNQLNTITHREIAKVMILAILKCFASGCQFAVLDVPLLFETKRWLSVVSKVVVVTCDDQTQLDRLMNRDDFSIEEAQKRINVQMPLAEKCKRATHIIDNSKDIKYLNSQVNDLVKQFQKSYEQWKIRSVLLSGLGMFIFTSIYLYNTLVK</sequence>
<organism evidence="5 6">
    <name type="scientific">Owenia fusiformis</name>
    <name type="common">Polychaete worm</name>
    <dbReference type="NCBI Taxonomy" id="6347"/>
    <lineage>
        <taxon>Eukaryota</taxon>
        <taxon>Metazoa</taxon>
        <taxon>Spiralia</taxon>
        <taxon>Lophotrochozoa</taxon>
        <taxon>Annelida</taxon>
        <taxon>Polychaeta</taxon>
        <taxon>Sedentaria</taxon>
        <taxon>Canalipalpata</taxon>
        <taxon>Sabellida</taxon>
        <taxon>Oweniida</taxon>
        <taxon>Oweniidae</taxon>
        <taxon>Owenia</taxon>
    </lineage>
</organism>
<protein>
    <recommendedName>
        <fullName evidence="4">Dephospho-CoA kinase domain-containing protein</fullName>
    </recommendedName>
</protein>
<dbReference type="PROSITE" id="PS51219">
    <property type="entry name" value="DPCK"/>
    <property type="match status" value="1"/>
</dbReference>
<evidence type="ECO:0000313" key="6">
    <source>
        <dbReference type="Proteomes" id="UP000749559"/>
    </source>
</evidence>
<gene>
    <name evidence="5" type="ORF">OFUS_LOCUS14865</name>
</gene>
<dbReference type="GO" id="GO:0015937">
    <property type="term" value="P:coenzyme A biosynthetic process"/>
    <property type="evidence" value="ECO:0007669"/>
    <property type="project" value="InterPro"/>
</dbReference>
<dbReference type="NCBIfam" id="TIGR00152">
    <property type="entry name" value="dephospho-CoA kinase"/>
    <property type="match status" value="1"/>
</dbReference>
<comment type="similarity">
    <text evidence="1">Belongs to the CoaE family.</text>
</comment>
<dbReference type="HAMAP" id="MF_00376">
    <property type="entry name" value="Dephospho_CoA_kinase"/>
    <property type="match status" value="1"/>
</dbReference>
<dbReference type="GO" id="GO:0005524">
    <property type="term" value="F:ATP binding"/>
    <property type="evidence" value="ECO:0007669"/>
    <property type="project" value="UniProtKB-KW"/>
</dbReference>
<keyword evidence="2" id="KW-0547">Nucleotide-binding</keyword>
<dbReference type="PANTHER" id="PTHR10695:SF46">
    <property type="entry name" value="BIFUNCTIONAL COENZYME A SYNTHASE-RELATED"/>
    <property type="match status" value="1"/>
</dbReference>
<accession>A0A8J1XPJ9</accession>
<dbReference type="Gene3D" id="3.40.50.300">
    <property type="entry name" value="P-loop containing nucleotide triphosphate hydrolases"/>
    <property type="match status" value="1"/>
</dbReference>
<dbReference type="Proteomes" id="UP000749559">
    <property type="component" value="Unassembled WGS sequence"/>
</dbReference>
<evidence type="ECO:0000256" key="3">
    <source>
        <dbReference type="ARBA" id="ARBA00022840"/>
    </source>
</evidence>